<reference evidence="1" key="1">
    <citation type="journal article" date="2014" name="Int. J. Syst. Evol. Microbiol.">
        <title>Complete genome sequence of Corynebacterium casei LMG S-19264T (=DSM 44701T), isolated from a smear-ripened cheese.</title>
        <authorList>
            <consortium name="US DOE Joint Genome Institute (JGI-PGF)"/>
            <person name="Walter F."/>
            <person name="Albersmeier A."/>
            <person name="Kalinowski J."/>
            <person name="Ruckert C."/>
        </authorList>
    </citation>
    <scope>NUCLEOTIDE SEQUENCE</scope>
    <source>
        <strain evidence="1">VKM Ac-1958</strain>
    </source>
</reference>
<protein>
    <recommendedName>
        <fullName evidence="3">YdeI/OmpD-associated family protein</fullName>
    </recommendedName>
</protein>
<keyword evidence="2" id="KW-1185">Reference proteome</keyword>
<reference evidence="1" key="2">
    <citation type="submission" date="2023-01" db="EMBL/GenBank/DDBJ databases">
        <authorList>
            <person name="Sun Q."/>
            <person name="Evtushenko L."/>
        </authorList>
    </citation>
    <scope>NUCLEOTIDE SEQUENCE</scope>
    <source>
        <strain evidence="1">VKM Ac-1958</strain>
    </source>
</reference>
<comment type="caution">
    <text evidence="1">The sequence shown here is derived from an EMBL/GenBank/DDBJ whole genome shotgun (WGS) entry which is preliminary data.</text>
</comment>
<dbReference type="AlphaFoldDB" id="A0A9W6HSC6"/>
<dbReference type="Proteomes" id="UP001142325">
    <property type="component" value="Unassembled WGS sequence"/>
</dbReference>
<dbReference type="EMBL" id="BSET01000001">
    <property type="protein sequence ID" value="GLK01170.1"/>
    <property type="molecule type" value="Genomic_DNA"/>
</dbReference>
<evidence type="ECO:0000313" key="1">
    <source>
        <dbReference type="EMBL" id="GLK01170.1"/>
    </source>
</evidence>
<dbReference type="RefSeq" id="WP_204938823.1">
    <property type="nucleotide sequence ID" value="NZ_BAAAUM010000001.1"/>
</dbReference>
<dbReference type="Pfam" id="PF13376">
    <property type="entry name" value="OmdA"/>
    <property type="match status" value="1"/>
</dbReference>
<proteinExistence type="predicted"/>
<evidence type="ECO:0000313" key="2">
    <source>
        <dbReference type="Proteomes" id="UP001142325"/>
    </source>
</evidence>
<evidence type="ECO:0008006" key="3">
    <source>
        <dbReference type="Google" id="ProtNLM"/>
    </source>
</evidence>
<organism evidence="1 2">
    <name type="scientific">Microbacterium keratanolyticum</name>
    <dbReference type="NCBI Taxonomy" id="67574"/>
    <lineage>
        <taxon>Bacteria</taxon>
        <taxon>Bacillati</taxon>
        <taxon>Actinomycetota</taxon>
        <taxon>Actinomycetes</taxon>
        <taxon>Micrococcales</taxon>
        <taxon>Microbacteriaceae</taxon>
        <taxon>Microbacterium</taxon>
    </lineage>
</organism>
<gene>
    <name evidence="1" type="ORF">GCM10017596_08850</name>
</gene>
<sequence length="189" mass="20329">MGVLDEGERISAADAARWRAWLEENHTRTAGVWLLNVRGAAVDGVSYEDAVRQALCFGWIDGPVRTFDDGSNGQWFSPRRSGSGWAATNKARLVDLEAAGLLAPAGIRVLEKARQDGSWTMLDGPEAGIEPPELTAALDAVPAARAHWDAFPKSVKKLGLTNIAMAKRDETRAARIAKIVADAAEGKRP</sequence>
<accession>A0A9W6HSC6</accession>
<name>A0A9W6HSC6_9MICO</name>